<protein>
    <submittedName>
        <fullName evidence="2">Uncharacterized protein</fullName>
    </submittedName>
</protein>
<comment type="caution">
    <text evidence="2">The sequence shown here is derived from an EMBL/GenBank/DDBJ whole genome shotgun (WGS) entry which is preliminary data.</text>
</comment>
<dbReference type="EMBL" id="CAKXZT010000079">
    <property type="protein sequence ID" value="CAH2397287.1"/>
    <property type="molecule type" value="Genomic_DNA"/>
</dbReference>
<dbReference type="Proteomes" id="UP001153050">
    <property type="component" value="Unassembled WGS sequence"/>
</dbReference>
<sequence length="63" mass="7007">MSWRQCSTSRRPDQSHSSIGGGNEKDAGMANRYALRMEHPHSWTVFDVSPASPSSLSTRSWLA</sequence>
<evidence type="ECO:0000313" key="2">
    <source>
        <dbReference type="EMBL" id="CAH2397287.1"/>
    </source>
</evidence>
<feature type="region of interest" description="Disordered" evidence="1">
    <location>
        <begin position="1"/>
        <end position="32"/>
    </location>
</feature>
<name>A0ABM9DKZ0_9HYPH</name>
<evidence type="ECO:0000313" key="3">
    <source>
        <dbReference type="Proteomes" id="UP001153050"/>
    </source>
</evidence>
<proteinExistence type="predicted"/>
<evidence type="ECO:0000256" key="1">
    <source>
        <dbReference type="SAM" id="MobiDB-lite"/>
    </source>
</evidence>
<reference evidence="2 3" key="1">
    <citation type="submission" date="2022-03" db="EMBL/GenBank/DDBJ databases">
        <authorList>
            <person name="Brunel B."/>
        </authorList>
    </citation>
    <scope>NUCLEOTIDE SEQUENCE [LARGE SCALE GENOMIC DNA]</scope>
    <source>
        <strain evidence="2">STM5069sample</strain>
    </source>
</reference>
<organism evidence="2 3">
    <name type="scientific">Mesorhizobium escarrei</name>
    <dbReference type="NCBI Taxonomy" id="666018"/>
    <lineage>
        <taxon>Bacteria</taxon>
        <taxon>Pseudomonadati</taxon>
        <taxon>Pseudomonadota</taxon>
        <taxon>Alphaproteobacteria</taxon>
        <taxon>Hyphomicrobiales</taxon>
        <taxon>Phyllobacteriaceae</taxon>
        <taxon>Mesorhizobium</taxon>
    </lineage>
</organism>
<accession>A0ABM9DKZ0</accession>
<keyword evidence="3" id="KW-1185">Reference proteome</keyword>
<gene>
    <name evidence="2" type="ORF">MES5069_170046</name>
</gene>